<name>A0AA39QG38_9AGAR</name>
<accession>A0AA39QG38</accession>
<gene>
    <name evidence="3" type="ORF">EDD18DRAFT_1348458</name>
</gene>
<dbReference type="Pfam" id="PF07110">
    <property type="entry name" value="EthD"/>
    <property type="match status" value="1"/>
</dbReference>
<proteinExistence type="inferred from homology"/>
<organism evidence="3 4">
    <name type="scientific">Armillaria luteobubalina</name>
    <dbReference type="NCBI Taxonomy" id="153913"/>
    <lineage>
        <taxon>Eukaryota</taxon>
        <taxon>Fungi</taxon>
        <taxon>Dikarya</taxon>
        <taxon>Basidiomycota</taxon>
        <taxon>Agaricomycotina</taxon>
        <taxon>Agaricomycetes</taxon>
        <taxon>Agaricomycetidae</taxon>
        <taxon>Agaricales</taxon>
        <taxon>Marasmiineae</taxon>
        <taxon>Physalacriaceae</taxon>
        <taxon>Armillaria</taxon>
    </lineage>
</organism>
<dbReference type="InterPro" id="IPR011008">
    <property type="entry name" value="Dimeric_a/b-barrel"/>
</dbReference>
<evidence type="ECO:0000313" key="3">
    <source>
        <dbReference type="EMBL" id="KAK0501019.1"/>
    </source>
</evidence>
<comment type="similarity">
    <text evidence="1">Belongs to the tpcK family.</text>
</comment>
<dbReference type="GO" id="GO:0016491">
    <property type="term" value="F:oxidoreductase activity"/>
    <property type="evidence" value="ECO:0007669"/>
    <property type="project" value="InterPro"/>
</dbReference>
<protein>
    <recommendedName>
        <fullName evidence="2">EthD domain-containing protein</fullName>
    </recommendedName>
</protein>
<comment type="caution">
    <text evidence="3">The sequence shown here is derived from an EMBL/GenBank/DDBJ whole genome shotgun (WGS) entry which is preliminary data.</text>
</comment>
<dbReference type="Gene3D" id="3.30.70.100">
    <property type="match status" value="1"/>
</dbReference>
<dbReference type="EMBL" id="JAUEPU010000007">
    <property type="protein sequence ID" value="KAK0501019.1"/>
    <property type="molecule type" value="Genomic_DNA"/>
</dbReference>
<sequence>MATGTIHKDRVRVALFFKRKEGLTLEEFYHHWFEGLSKMLLSSPIFVENVLKYEQLRIDSEAAAALKAVGFEPPEQQWDGMALLEAESFEKIFAIFQSEEYMTTIGPYEDQFLQRKAAQIFPLKFAVFLDKTESNKPIP</sequence>
<dbReference type="Proteomes" id="UP001175228">
    <property type="component" value="Unassembled WGS sequence"/>
</dbReference>
<dbReference type="InterPro" id="IPR009799">
    <property type="entry name" value="EthD_dom"/>
</dbReference>
<dbReference type="SUPFAM" id="SSF54909">
    <property type="entry name" value="Dimeric alpha+beta barrel"/>
    <property type="match status" value="1"/>
</dbReference>
<keyword evidence="4" id="KW-1185">Reference proteome</keyword>
<dbReference type="AlphaFoldDB" id="A0AA39QG38"/>
<feature type="domain" description="EthD" evidence="2">
    <location>
        <begin position="20"/>
        <end position="114"/>
    </location>
</feature>
<evidence type="ECO:0000313" key="4">
    <source>
        <dbReference type="Proteomes" id="UP001175228"/>
    </source>
</evidence>
<evidence type="ECO:0000256" key="1">
    <source>
        <dbReference type="ARBA" id="ARBA00005986"/>
    </source>
</evidence>
<evidence type="ECO:0000259" key="2">
    <source>
        <dbReference type="Pfam" id="PF07110"/>
    </source>
</evidence>
<reference evidence="3" key="1">
    <citation type="submission" date="2023-06" db="EMBL/GenBank/DDBJ databases">
        <authorList>
            <consortium name="Lawrence Berkeley National Laboratory"/>
            <person name="Ahrendt S."/>
            <person name="Sahu N."/>
            <person name="Indic B."/>
            <person name="Wong-Bajracharya J."/>
            <person name="Merenyi Z."/>
            <person name="Ke H.-M."/>
            <person name="Monk M."/>
            <person name="Kocsube S."/>
            <person name="Drula E."/>
            <person name="Lipzen A."/>
            <person name="Balint B."/>
            <person name="Henrissat B."/>
            <person name="Andreopoulos B."/>
            <person name="Martin F.M."/>
            <person name="Harder C.B."/>
            <person name="Rigling D."/>
            <person name="Ford K.L."/>
            <person name="Foster G.D."/>
            <person name="Pangilinan J."/>
            <person name="Papanicolaou A."/>
            <person name="Barry K."/>
            <person name="LaButti K."/>
            <person name="Viragh M."/>
            <person name="Koriabine M."/>
            <person name="Yan M."/>
            <person name="Riley R."/>
            <person name="Champramary S."/>
            <person name="Plett K.L."/>
            <person name="Tsai I.J."/>
            <person name="Slot J."/>
            <person name="Sipos G."/>
            <person name="Plett J."/>
            <person name="Nagy L.G."/>
            <person name="Grigoriev I.V."/>
        </authorList>
    </citation>
    <scope>NUCLEOTIDE SEQUENCE</scope>
    <source>
        <strain evidence="3">HWK02</strain>
    </source>
</reference>